<dbReference type="Gene3D" id="3.40.30.10">
    <property type="entry name" value="Glutaredoxin"/>
    <property type="match status" value="1"/>
</dbReference>
<dbReference type="OrthoDB" id="32865at2"/>
<dbReference type="InterPro" id="IPR052565">
    <property type="entry name" value="Glutaredoxin-like_YDR286C"/>
</dbReference>
<dbReference type="Pfam" id="PF05768">
    <property type="entry name" value="Glrx-like"/>
    <property type="match status" value="1"/>
</dbReference>
<name>A0A0J6FRN6_9BACL</name>
<dbReference type="EMBL" id="LELK01000004">
    <property type="protein sequence ID" value="KMM37012.1"/>
    <property type="molecule type" value="Genomic_DNA"/>
</dbReference>
<proteinExistence type="predicted"/>
<sequence length="78" mass="9201">MGKSVILYTKENCPLCDEAYYLLQDLQEEVDFTFETEDIYQDEELLEKFMVMIPVVEVDGEVVDYGRLSKISLRKRLL</sequence>
<gene>
    <name evidence="1" type="ORF">AB986_14020</name>
</gene>
<dbReference type="PANTHER" id="PTHR33558">
    <property type="entry name" value="GLUTAREDOXIN-LIKE PROTEIN C5ORF63 HOMOLOG"/>
    <property type="match status" value="1"/>
</dbReference>
<dbReference type="InterPro" id="IPR008554">
    <property type="entry name" value="Glutaredoxin-like"/>
</dbReference>
<reference evidence="1" key="1">
    <citation type="submission" date="2015-06" db="EMBL/GenBank/DDBJ databases">
        <authorList>
            <person name="Liu B."/>
            <person name="Wang J."/>
            <person name="Zhu Y."/>
            <person name="Liu G."/>
            <person name="Chen Q."/>
            <person name="Zheng C."/>
            <person name="Che J."/>
            <person name="Ge C."/>
            <person name="Shi H."/>
            <person name="Pan Z."/>
            <person name="Liu X."/>
        </authorList>
    </citation>
    <scope>NUCLEOTIDE SEQUENCE [LARGE SCALE GENOMIC DNA]</scope>
    <source>
        <strain evidence="1">DSM 16346</strain>
    </source>
</reference>
<comment type="caution">
    <text evidence="1">The sequence shown here is derived from an EMBL/GenBank/DDBJ whole genome shotgun (WGS) entry which is preliminary data.</text>
</comment>
<dbReference type="InterPro" id="IPR036249">
    <property type="entry name" value="Thioredoxin-like_sf"/>
</dbReference>
<dbReference type="RefSeq" id="WP_048311746.1">
    <property type="nucleotide sequence ID" value="NZ_CP119526.1"/>
</dbReference>
<dbReference type="SUPFAM" id="SSF52833">
    <property type="entry name" value="Thioredoxin-like"/>
    <property type="match status" value="1"/>
</dbReference>
<evidence type="ECO:0000313" key="1">
    <source>
        <dbReference type="EMBL" id="KMM37012.1"/>
    </source>
</evidence>
<protein>
    <submittedName>
        <fullName evidence="1">Glutaredoxin</fullName>
    </submittedName>
</protein>
<accession>A0A0J6FRN6</accession>
<organism evidence="1 2">
    <name type="scientific">Guptibacillus hwajinpoensis</name>
    <dbReference type="NCBI Taxonomy" id="208199"/>
    <lineage>
        <taxon>Bacteria</taxon>
        <taxon>Bacillati</taxon>
        <taxon>Bacillota</taxon>
        <taxon>Bacilli</taxon>
        <taxon>Bacillales</taxon>
        <taxon>Guptibacillaceae</taxon>
        <taxon>Guptibacillus</taxon>
    </lineage>
</organism>
<evidence type="ECO:0000313" key="2">
    <source>
        <dbReference type="Proteomes" id="UP000035996"/>
    </source>
</evidence>
<dbReference type="AlphaFoldDB" id="A0A0J6FRN6"/>
<keyword evidence="2" id="KW-1185">Reference proteome</keyword>
<dbReference type="Proteomes" id="UP000035996">
    <property type="component" value="Unassembled WGS sequence"/>
</dbReference>
<dbReference type="STRING" id="157733.AB986_14020"/>
<dbReference type="PANTHER" id="PTHR33558:SF1">
    <property type="entry name" value="GLUTAREDOXIN-LIKE PROTEIN C5ORF63 HOMOLOG"/>
    <property type="match status" value="1"/>
</dbReference>